<sequence length="420" mass="43036">MSLSSAMYSGVSGLMAYGDAMNVTGDNLANVNTVGFKGNKTVFADILANSVANGASTLQFGRGSMIQAVTASFAQGSFETTGNATDMAIQGAGFFVVRDSANGANYYTRAGQFTLNENGDLVNPSDYIVQGYKLTTNASGGVTRASSASDIDITGVQSAPSVTTNMRVGINLNATASAATTFSSSLNVYNAVGEAVTLTVTFTKATTAQTWTYAFSSSDGTIGGAGASGTATFSSTGALVGIGSSTTALSDQSLTITSFGSGAADLAFTWDIVNTAGASQADMTGYASDSVTNSVVQDGNSTGVLRGLSVDSKGIISGLFSNGQTQQLWQVELADFLSPWGLSRVGNSLFAETAQSGQPILGVGKAGGFGSIYGSSLELSNVDLSQQFVDMIQNQRAYQANSRVISTVDQMLQEVVNLKR</sequence>
<dbReference type="InterPro" id="IPR053967">
    <property type="entry name" value="LlgE_F_G-like_D1"/>
</dbReference>
<gene>
    <name evidence="9" type="ORF">MNBD_NITROSPINAE02-223</name>
</gene>
<feature type="domain" description="Flagellar hook protein FlgE/F/G-like D1" evidence="8">
    <location>
        <begin position="88"/>
        <end position="153"/>
    </location>
</feature>
<dbReference type="InterPro" id="IPR037058">
    <property type="entry name" value="Falgellar_hook_FlgE_sf"/>
</dbReference>
<dbReference type="AlphaFoldDB" id="A0A3B1C2S7"/>
<dbReference type="GO" id="GO:0009425">
    <property type="term" value="C:bacterial-type flagellum basal body"/>
    <property type="evidence" value="ECO:0007669"/>
    <property type="project" value="UniProtKB-SubCell"/>
</dbReference>
<evidence type="ECO:0000259" key="8">
    <source>
        <dbReference type="Pfam" id="PF22692"/>
    </source>
</evidence>
<keyword evidence="9" id="KW-0969">Cilium</keyword>
<dbReference type="InterPro" id="IPR010930">
    <property type="entry name" value="Flg_bb/hook_C_dom"/>
</dbReference>
<proteinExistence type="inferred from homology"/>
<dbReference type="Pfam" id="PF06429">
    <property type="entry name" value="Flg_bbr_C"/>
    <property type="match status" value="1"/>
</dbReference>
<dbReference type="InterPro" id="IPR011491">
    <property type="entry name" value="FlgE_D2"/>
</dbReference>
<reference evidence="9" key="1">
    <citation type="submission" date="2018-06" db="EMBL/GenBank/DDBJ databases">
        <authorList>
            <person name="Zhirakovskaya E."/>
        </authorList>
    </citation>
    <scope>NUCLEOTIDE SEQUENCE</scope>
</reference>
<accession>A0A3B1C2S7</accession>
<feature type="domain" description="Flagellar basal-body/hook protein C-terminal" evidence="6">
    <location>
        <begin position="376"/>
        <end position="418"/>
    </location>
</feature>
<dbReference type="InterPro" id="IPR001444">
    <property type="entry name" value="Flag_bb_rod_N"/>
</dbReference>
<dbReference type="PROSITE" id="PS00588">
    <property type="entry name" value="FLAGELLA_BB_ROD"/>
    <property type="match status" value="1"/>
</dbReference>
<evidence type="ECO:0000256" key="2">
    <source>
        <dbReference type="ARBA" id="ARBA00009677"/>
    </source>
</evidence>
<evidence type="ECO:0000259" key="6">
    <source>
        <dbReference type="Pfam" id="PF06429"/>
    </source>
</evidence>
<dbReference type="PANTHER" id="PTHR30435:SF1">
    <property type="entry name" value="FLAGELLAR HOOK PROTEIN FLGE"/>
    <property type="match status" value="1"/>
</dbReference>
<dbReference type="SUPFAM" id="SSF117143">
    <property type="entry name" value="Flagellar hook protein flgE"/>
    <property type="match status" value="1"/>
</dbReference>
<name>A0A3B1C2S7_9ZZZZ</name>
<dbReference type="PANTHER" id="PTHR30435">
    <property type="entry name" value="FLAGELLAR PROTEIN"/>
    <property type="match status" value="1"/>
</dbReference>
<keyword evidence="4" id="KW-0975">Bacterial flagellum</keyword>
<evidence type="ECO:0000259" key="7">
    <source>
        <dbReference type="Pfam" id="PF07559"/>
    </source>
</evidence>
<dbReference type="Gene3D" id="2.60.98.20">
    <property type="entry name" value="Flagellar hook protein FlgE"/>
    <property type="match status" value="1"/>
</dbReference>
<dbReference type="NCBIfam" id="TIGR03506">
    <property type="entry name" value="FlgEFG_subfam"/>
    <property type="match status" value="1"/>
</dbReference>
<dbReference type="EMBL" id="UOGE01000097">
    <property type="protein sequence ID" value="VAX24806.1"/>
    <property type="molecule type" value="Genomic_DNA"/>
</dbReference>
<dbReference type="Pfam" id="PF07559">
    <property type="entry name" value="FlgE_D2"/>
    <property type="match status" value="1"/>
</dbReference>
<dbReference type="Pfam" id="PF22692">
    <property type="entry name" value="LlgE_F_G_D1"/>
    <property type="match status" value="1"/>
</dbReference>
<evidence type="ECO:0000256" key="4">
    <source>
        <dbReference type="ARBA" id="ARBA00023143"/>
    </source>
</evidence>
<dbReference type="GO" id="GO:0005829">
    <property type="term" value="C:cytosol"/>
    <property type="evidence" value="ECO:0007669"/>
    <property type="project" value="TreeGrafter"/>
</dbReference>
<comment type="similarity">
    <text evidence="2">Belongs to the flagella basal body rod proteins family.</text>
</comment>
<feature type="domain" description="Flagellar basal body rod protein N-terminal" evidence="5">
    <location>
        <begin position="7"/>
        <end position="37"/>
    </location>
</feature>
<evidence type="ECO:0000256" key="1">
    <source>
        <dbReference type="ARBA" id="ARBA00004117"/>
    </source>
</evidence>
<dbReference type="InterPro" id="IPR037925">
    <property type="entry name" value="FlgE/F/G-like"/>
</dbReference>
<protein>
    <recommendedName>
        <fullName evidence="3">Flagellar hook protein FlgE</fullName>
    </recommendedName>
</protein>
<dbReference type="GO" id="GO:0009424">
    <property type="term" value="C:bacterial-type flagellum hook"/>
    <property type="evidence" value="ECO:0007669"/>
    <property type="project" value="TreeGrafter"/>
</dbReference>
<dbReference type="Pfam" id="PF00460">
    <property type="entry name" value="Flg_bb_rod"/>
    <property type="match status" value="1"/>
</dbReference>
<dbReference type="GO" id="GO:0071978">
    <property type="term" value="P:bacterial-type flagellum-dependent swarming motility"/>
    <property type="evidence" value="ECO:0007669"/>
    <property type="project" value="TreeGrafter"/>
</dbReference>
<organism evidence="9">
    <name type="scientific">hydrothermal vent metagenome</name>
    <dbReference type="NCBI Taxonomy" id="652676"/>
    <lineage>
        <taxon>unclassified sequences</taxon>
        <taxon>metagenomes</taxon>
        <taxon>ecological metagenomes</taxon>
    </lineage>
</organism>
<evidence type="ECO:0000259" key="5">
    <source>
        <dbReference type="Pfam" id="PF00460"/>
    </source>
</evidence>
<keyword evidence="9" id="KW-0966">Cell projection</keyword>
<keyword evidence="9" id="KW-0282">Flagellum</keyword>
<evidence type="ECO:0000313" key="9">
    <source>
        <dbReference type="EMBL" id="VAX24806.1"/>
    </source>
</evidence>
<comment type="subcellular location">
    <subcellularLocation>
        <location evidence="1">Bacterial flagellum basal body</location>
    </subcellularLocation>
</comment>
<dbReference type="InterPro" id="IPR019776">
    <property type="entry name" value="Flagellar_basal_body_rod_CS"/>
</dbReference>
<dbReference type="InterPro" id="IPR020013">
    <property type="entry name" value="Flagellar_FlgE/F/G"/>
</dbReference>
<feature type="domain" description="Flagellar hook protein FlgE D2" evidence="7">
    <location>
        <begin position="171"/>
        <end position="299"/>
    </location>
</feature>
<evidence type="ECO:0000256" key="3">
    <source>
        <dbReference type="ARBA" id="ARBA00019015"/>
    </source>
</evidence>